<feature type="transmembrane region" description="Helical" evidence="1">
    <location>
        <begin position="87"/>
        <end position="117"/>
    </location>
</feature>
<keyword evidence="1" id="KW-0812">Transmembrane</keyword>
<reference evidence="2 3" key="1">
    <citation type="submission" date="2023-06" db="EMBL/GenBank/DDBJ databases">
        <title>Thiopseudomonas sp. CY1220 draft genome sequence.</title>
        <authorList>
            <person name="Zhao G."/>
            <person name="An M."/>
        </authorList>
    </citation>
    <scope>NUCLEOTIDE SEQUENCE [LARGE SCALE GENOMIC DNA]</scope>
    <source>
        <strain evidence="2 3">CY1220</strain>
    </source>
</reference>
<keyword evidence="1" id="KW-0472">Membrane</keyword>
<keyword evidence="3" id="KW-1185">Reference proteome</keyword>
<sequence length="162" mass="16543">MSKSETVALVLGHAGGKIGAYDGMINATVEAKKGDKDSAISATVNAVGSGATMFPGKYPGPIGGLVVTVGMLQKSGMDASKFTVADVLALGGAVAALFGAPVIGFGFAVAGIGWTLYTLNDPLRDKTISDFYRSAKDWQPPRDPIILDLDGNGLQTVGLSSH</sequence>
<proteinExistence type="predicted"/>
<organism evidence="2 3">
    <name type="scientific">Thiopseudomonas acetoxidans</name>
    <dbReference type="NCBI Taxonomy" id="3041622"/>
    <lineage>
        <taxon>Bacteria</taxon>
        <taxon>Pseudomonadati</taxon>
        <taxon>Pseudomonadota</taxon>
        <taxon>Gammaproteobacteria</taxon>
        <taxon>Pseudomonadales</taxon>
        <taxon>Pseudomonadaceae</taxon>
        <taxon>Thiopseudomonas</taxon>
    </lineage>
</organism>
<name>A0ABT7SNF0_9GAMM</name>
<comment type="caution">
    <text evidence="2">The sequence shown here is derived from an EMBL/GenBank/DDBJ whole genome shotgun (WGS) entry which is preliminary data.</text>
</comment>
<protein>
    <submittedName>
        <fullName evidence="2">Uncharacterized protein</fullName>
    </submittedName>
</protein>
<dbReference type="Proteomes" id="UP001241056">
    <property type="component" value="Unassembled WGS sequence"/>
</dbReference>
<evidence type="ECO:0000313" key="2">
    <source>
        <dbReference type="EMBL" id="MDM7857701.1"/>
    </source>
</evidence>
<evidence type="ECO:0000256" key="1">
    <source>
        <dbReference type="SAM" id="Phobius"/>
    </source>
</evidence>
<feature type="non-terminal residue" evidence="2">
    <location>
        <position position="162"/>
    </location>
</feature>
<evidence type="ECO:0000313" key="3">
    <source>
        <dbReference type="Proteomes" id="UP001241056"/>
    </source>
</evidence>
<dbReference type="EMBL" id="JAUCDY010000005">
    <property type="protein sequence ID" value="MDM7857701.1"/>
    <property type="molecule type" value="Genomic_DNA"/>
</dbReference>
<keyword evidence="1" id="KW-1133">Transmembrane helix</keyword>
<accession>A0ABT7SNF0</accession>
<dbReference type="RefSeq" id="WP_289410363.1">
    <property type="nucleotide sequence ID" value="NZ_JAUCDY010000005.1"/>
</dbReference>
<gene>
    <name evidence="2" type="ORF">QEZ41_05345</name>
</gene>